<dbReference type="AlphaFoldDB" id="A0A6J7GRB7"/>
<name>A0A6J7GRB7_9ZZZZ</name>
<feature type="transmembrane region" description="Helical" evidence="1">
    <location>
        <begin position="122"/>
        <end position="140"/>
    </location>
</feature>
<protein>
    <submittedName>
        <fullName evidence="2">Unannotated protein</fullName>
    </submittedName>
</protein>
<dbReference type="EMBL" id="CAFBMR010000018">
    <property type="protein sequence ID" value="CAB4909734.1"/>
    <property type="molecule type" value="Genomic_DNA"/>
</dbReference>
<feature type="transmembrane region" description="Helical" evidence="1">
    <location>
        <begin position="248"/>
        <end position="270"/>
    </location>
</feature>
<feature type="transmembrane region" description="Helical" evidence="1">
    <location>
        <begin position="276"/>
        <end position="297"/>
    </location>
</feature>
<dbReference type="GO" id="GO:0005886">
    <property type="term" value="C:plasma membrane"/>
    <property type="evidence" value="ECO:0007669"/>
    <property type="project" value="TreeGrafter"/>
</dbReference>
<sequence>MGTAAGTSAQARLNGELMGVVHNPAEVAVLNQGLQVLAATLIILISARRREALARAFRGLRNGGLRPWEVIGGLGGAYFVAIQGVAATFVGVAAFTIAVVAGQTGMAAGVDRMGLGPFGRQNLTWMRVVAIGVAFFAVLIPTWSRLHASPSWGLALVAVLSLVAGMASAIQIALNGRIAKYSGQPVVGAWANFAVGAMSMLLVVIVVHLLSGWHIVAVPSESVWMLIAPLFGLFFIIATAWAVQVLGVLLLALVAISGQLIGAFLLDLVVPTAGTVINLALIVGIVLALCAAALAAFGRKPVRI</sequence>
<evidence type="ECO:0000313" key="2">
    <source>
        <dbReference type="EMBL" id="CAB4909734.1"/>
    </source>
</evidence>
<dbReference type="InterPro" id="IPR006750">
    <property type="entry name" value="YdcZ"/>
</dbReference>
<proteinExistence type="predicted"/>
<keyword evidence="1" id="KW-1133">Transmembrane helix</keyword>
<dbReference type="PANTHER" id="PTHR34821:SF2">
    <property type="entry name" value="INNER MEMBRANE PROTEIN YDCZ"/>
    <property type="match status" value="1"/>
</dbReference>
<feature type="transmembrane region" description="Helical" evidence="1">
    <location>
        <begin position="222"/>
        <end position="241"/>
    </location>
</feature>
<keyword evidence="1" id="KW-0472">Membrane</keyword>
<reference evidence="2" key="1">
    <citation type="submission" date="2020-05" db="EMBL/GenBank/DDBJ databases">
        <authorList>
            <person name="Chiriac C."/>
            <person name="Salcher M."/>
            <person name="Ghai R."/>
            <person name="Kavagutti S V."/>
        </authorList>
    </citation>
    <scope>NUCLEOTIDE SEQUENCE</scope>
</reference>
<dbReference type="PANTHER" id="PTHR34821">
    <property type="entry name" value="INNER MEMBRANE PROTEIN YDCZ"/>
    <property type="match status" value="1"/>
</dbReference>
<feature type="transmembrane region" description="Helical" evidence="1">
    <location>
        <begin position="152"/>
        <end position="174"/>
    </location>
</feature>
<evidence type="ECO:0000256" key="1">
    <source>
        <dbReference type="SAM" id="Phobius"/>
    </source>
</evidence>
<keyword evidence="1" id="KW-0812">Transmembrane</keyword>
<feature type="transmembrane region" description="Helical" evidence="1">
    <location>
        <begin position="186"/>
        <end position="210"/>
    </location>
</feature>
<dbReference type="Pfam" id="PF04657">
    <property type="entry name" value="DMT_YdcZ"/>
    <property type="match status" value="2"/>
</dbReference>
<accession>A0A6J7GRB7</accession>
<gene>
    <name evidence="2" type="ORF">UFOPK3610_00703</name>
</gene>
<organism evidence="2">
    <name type="scientific">freshwater metagenome</name>
    <dbReference type="NCBI Taxonomy" id="449393"/>
    <lineage>
        <taxon>unclassified sequences</taxon>
        <taxon>metagenomes</taxon>
        <taxon>ecological metagenomes</taxon>
    </lineage>
</organism>